<keyword evidence="3" id="KW-1185">Reference proteome</keyword>
<proteinExistence type="predicted"/>
<name>S7UPF3_DESML</name>
<comment type="caution">
    <text evidence="2">The sequence shown here is derived from an EMBL/GenBank/DDBJ whole genome shotgun (WGS) entry which is preliminary data.</text>
</comment>
<accession>S7UPF3</accession>
<protein>
    <submittedName>
        <fullName evidence="2">Uncharacterized protein</fullName>
    </submittedName>
</protein>
<dbReference type="RefSeq" id="WP_020878533.1">
    <property type="nucleotide sequence ID" value="NZ_ATHJ01000119.1"/>
</dbReference>
<keyword evidence="1" id="KW-1133">Transmembrane helix</keyword>
<dbReference type="EMBL" id="ATHJ01000119">
    <property type="protein sequence ID" value="EPR34188.1"/>
    <property type="molecule type" value="Genomic_DNA"/>
</dbReference>
<feature type="transmembrane region" description="Helical" evidence="1">
    <location>
        <begin position="394"/>
        <end position="413"/>
    </location>
</feature>
<dbReference type="STRING" id="897.B2D07_13840"/>
<dbReference type="OrthoDB" id="9968263at2"/>
<evidence type="ECO:0000313" key="2">
    <source>
        <dbReference type="EMBL" id="EPR34188.1"/>
    </source>
</evidence>
<keyword evidence="1" id="KW-0812">Transmembrane</keyword>
<evidence type="ECO:0000313" key="3">
    <source>
        <dbReference type="Proteomes" id="UP000014977"/>
    </source>
</evidence>
<sequence>MMKPDKKYQKISGELARAVQAELNYRIGSTPKSIDLAELGDIFEHRNRQIVTAHQNDAVADILYPIFVTYLQSREGGKLHLFPDSVSPEIFSEYIKKKERFETLFTAAIMGLKDTELLDIINGVRAIFEEQHQKLKGINRLADTVRHIRRTVADIAEKPSGSEKHAIEFLMQLAPLNADLRAIESGCVEFRESPCLKAAIQHLENELRNADRVIAEKGRKASKLLIDNAGAIFHTYTVTPVSLSNTESFIAQKAAIVRYAKIFGSIGDTERRETLEKFISAIDVTLQKLRQEIEKQKEGEALLAEKHQQEINDAYERFLEIKNLFADGRLTLESQQKNAAEKLRKCRDILIANGQRVMARDIDRFINSAGIGKSAPSSNPDAGTDDAFDYRKGFLILLPISVMLFFAVLLFLIL</sequence>
<keyword evidence="1" id="KW-0472">Membrane</keyword>
<dbReference type="AlphaFoldDB" id="S7UPF3"/>
<organism evidence="2 3">
    <name type="scientific">Desulfococcus multivorans DSM 2059</name>
    <dbReference type="NCBI Taxonomy" id="1121405"/>
    <lineage>
        <taxon>Bacteria</taxon>
        <taxon>Pseudomonadati</taxon>
        <taxon>Thermodesulfobacteriota</taxon>
        <taxon>Desulfobacteria</taxon>
        <taxon>Desulfobacterales</taxon>
        <taxon>Desulfococcaceae</taxon>
        <taxon>Desulfococcus</taxon>
    </lineage>
</organism>
<reference evidence="2 3" key="1">
    <citation type="journal article" date="2013" name="Genome Announc.">
        <title>Draft genome sequences for three mercury-methylating, sulfate-reducing bacteria.</title>
        <authorList>
            <person name="Brown S.D."/>
            <person name="Hurt R.A.Jr."/>
            <person name="Gilmour C.C."/>
            <person name="Elias D.A."/>
        </authorList>
    </citation>
    <scope>NUCLEOTIDE SEQUENCE [LARGE SCALE GENOMIC DNA]</scope>
    <source>
        <strain evidence="2 3">DSM 2059</strain>
    </source>
</reference>
<evidence type="ECO:0000256" key="1">
    <source>
        <dbReference type="SAM" id="Phobius"/>
    </source>
</evidence>
<gene>
    <name evidence="2" type="ORF">dsmv_3400</name>
</gene>
<dbReference type="Proteomes" id="UP000014977">
    <property type="component" value="Unassembled WGS sequence"/>
</dbReference>